<keyword evidence="3" id="KW-1185">Reference proteome</keyword>
<dbReference type="GeneID" id="30195614"/>
<gene>
    <name evidence="2" type="ORF">L198_06402</name>
</gene>
<feature type="compositionally biased region" description="Basic and acidic residues" evidence="1">
    <location>
        <begin position="41"/>
        <end position="53"/>
    </location>
</feature>
<protein>
    <submittedName>
        <fullName evidence="2">Uncharacterized protein</fullName>
    </submittedName>
</protein>
<sequence>MEVEKRKKKRIEMGAGLYREGGSPAGVEHGTHLLATGRGSGGKDAKDTNDEKGKKSRQGKKIDMEKRRSLVDEPKGDVREAMVPQEMTPPTRTALQAIH</sequence>
<evidence type="ECO:0000256" key="1">
    <source>
        <dbReference type="SAM" id="MobiDB-lite"/>
    </source>
</evidence>
<organism evidence="2 3">
    <name type="scientific">Cryptococcus wingfieldii CBS 7118</name>
    <dbReference type="NCBI Taxonomy" id="1295528"/>
    <lineage>
        <taxon>Eukaryota</taxon>
        <taxon>Fungi</taxon>
        <taxon>Dikarya</taxon>
        <taxon>Basidiomycota</taxon>
        <taxon>Agaricomycotina</taxon>
        <taxon>Tremellomycetes</taxon>
        <taxon>Tremellales</taxon>
        <taxon>Cryptococcaceae</taxon>
        <taxon>Cryptococcus</taxon>
    </lineage>
</organism>
<feature type="compositionally biased region" description="Basic and acidic residues" evidence="1">
    <location>
        <begin position="60"/>
        <end position="77"/>
    </location>
</feature>
<reference evidence="2 3" key="1">
    <citation type="submission" date="2016-06" db="EMBL/GenBank/DDBJ databases">
        <title>Evolution of pathogenesis and genome organization in the Tremellales.</title>
        <authorList>
            <person name="Cuomo C."/>
            <person name="Litvintseva A."/>
            <person name="Heitman J."/>
            <person name="Chen Y."/>
            <person name="Sun S."/>
            <person name="Springer D."/>
            <person name="Dromer F."/>
            <person name="Young S."/>
            <person name="Zeng Q."/>
            <person name="Chapman S."/>
            <person name="Gujja S."/>
            <person name="Saif S."/>
            <person name="Birren B."/>
        </authorList>
    </citation>
    <scope>NUCLEOTIDE SEQUENCE [LARGE SCALE GENOMIC DNA]</scope>
    <source>
        <strain evidence="2 3">CBS 7118</strain>
    </source>
</reference>
<feature type="compositionally biased region" description="Basic residues" evidence="1">
    <location>
        <begin position="1"/>
        <end position="10"/>
    </location>
</feature>
<proteinExistence type="predicted"/>
<dbReference type="EMBL" id="AWGH01000022">
    <property type="protein sequence ID" value="ODN89709.1"/>
    <property type="molecule type" value="Genomic_DNA"/>
</dbReference>
<name>A0A1E3IM81_9TREE</name>
<dbReference type="RefSeq" id="XP_019029618.1">
    <property type="nucleotide sequence ID" value="XM_019178462.1"/>
</dbReference>
<feature type="region of interest" description="Disordered" evidence="1">
    <location>
        <begin position="1"/>
        <end position="77"/>
    </location>
</feature>
<dbReference type="AlphaFoldDB" id="A0A1E3IM81"/>
<dbReference type="Proteomes" id="UP000094819">
    <property type="component" value="Unassembled WGS sequence"/>
</dbReference>
<evidence type="ECO:0000313" key="3">
    <source>
        <dbReference type="Proteomes" id="UP000094819"/>
    </source>
</evidence>
<comment type="caution">
    <text evidence="2">The sequence shown here is derived from an EMBL/GenBank/DDBJ whole genome shotgun (WGS) entry which is preliminary data.</text>
</comment>
<evidence type="ECO:0000313" key="2">
    <source>
        <dbReference type="EMBL" id="ODN89709.1"/>
    </source>
</evidence>
<accession>A0A1E3IM81</accession>